<dbReference type="GO" id="GO:0004497">
    <property type="term" value="F:monooxygenase activity"/>
    <property type="evidence" value="ECO:0007669"/>
    <property type="project" value="UniProtKB-KW"/>
</dbReference>
<protein>
    <submittedName>
        <fullName evidence="4">Lytic polysaccharide monooxygenase</fullName>
    </submittedName>
</protein>
<feature type="chain" id="PRO_5034442293" evidence="2">
    <location>
        <begin position="25"/>
        <end position="197"/>
    </location>
</feature>
<keyword evidence="5" id="KW-1185">Reference proteome</keyword>
<sequence>MINIFALASLVLATLHMGVAPASAHGYVSQPPSRQAFCRNDRISGCGDVQWEPQSVEAPKGSFKCNGDGPRFPQLNDNDLWADYYTIVPAADTLLSFTWTLTAAHRTTTWEYFVQTDDNKMIASFDDGGAMPPTTVVHHVDLSGYTGRQTILARWNIADTINAFYACVDLDISADNIATVDADAAAPQIPLARPELK</sequence>
<accession>A0A8H6XJL0</accession>
<keyword evidence="1 2" id="KW-0732">Signal</keyword>
<dbReference type="Pfam" id="PF03067">
    <property type="entry name" value="LPMO_10"/>
    <property type="match status" value="1"/>
</dbReference>
<evidence type="ECO:0000256" key="2">
    <source>
        <dbReference type="SAM" id="SignalP"/>
    </source>
</evidence>
<dbReference type="AlphaFoldDB" id="A0A8H6XJL0"/>
<dbReference type="InterPro" id="IPR004302">
    <property type="entry name" value="Cellulose/chitin-bd_N"/>
</dbReference>
<comment type="caution">
    <text evidence="4">The sequence shown here is derived from an EMBL/GenBank/DDBJ whole genome shotgun (WGS) entry which is preliminary data.</text>
</comment>
<organism evidence="4 5">
    <name type="scientific">Mycena sanguinolenta</name>
    <dbReference type="NCBI Taxonomy" id="230812"/>
    <lineage>
        <taxon>Eukaryota</taxon>
        <taxon>Fungi</taxon>
        <taxon>Dikarya</taxon>
        <taxon>Basidiomycota</taxon>
        <taxon>Agaricomycotina</taxon>
        <taxon>Agaricomycetes</taxon>
        <taxon>Agaricomycetidae</taxon>
        <taxon>Agaricales</taxon>
        <taxon>Marasmiineae</taxon>
        <taxon>Mycenaceae</taxon>
        <taxon>Mycena</taxon>
    </lineage>
</organism>
<name>A0A8H6XJL0_9AGAR</name>
<dbReference type="PANTHER" id="PTHR34823:SF1">
    <property type="entry name" value="CHITIN-BINDING TYPE-4 DOMAIN-CONTAINING PROTEIN"/>
    <property type="match status" value="1"/>
</dbReference>
<feature type="signal peptide" evidence="2">
    <location>
        <begin position="1"/>
        <end position="24"/>
    </location>
</feature>
<proteinExistence type="predicted"/>
<reference evidence="4" key="1">
    <citation type="submission" date="2020-05" db="EMBL/GenBank/DDBJ databases">
        <title>Mycena genomes resolve the evolution of fungal bioluminescence.</title>
        <authorList>
            <person name="Tsai I.J."/>
        </authorList>
    </citation>
    <scope>NUCLEOTIDE SEQUENCE</scope>
    <source>
        <strain evidence="4">160909Yilan</strain>
    </source>
</reference>
<keyword evidence="4" id="KW-0503">Monooxygenase</keyword>
<dbReference type="OrthoDB" id="2550057at2759"/>
<gene>
    <name evidence="4" type="ORF">MSAN_02058800</name>
</gene>
<feature type="domain" description="Chitin-binding type-4" evidence="3">
    <location>
        <begin position="25"/>
        <end position="170"/>
    </location>
</feature>
<dbReference type="InterPro" id="IPR051024">
    <property type="entry name" value="GlcNAc_Chitin_IntDeg"/>
</dbReference>
<dbReference type="Proteomes" id="UP000623467">
    <property type="component" value="Unassembled WGS sequence"/>
</dbReference>
<dbReference type="PANTHER" id="PTHR34823">
    <property type="entry name" value="GLCNAC-BINDING PROTEIN A"/>
    <property type="match status" value="1"/>
</dbReference>
<keyword evidence="4" id="KW-0560">Oxidoreductase</keyword>
<dbReference type="Gene3D" id="2.70.50.50">
    <property type="entry name" value="chitin-binding protein cbp21"/>
    <property type="match status" value="1"/>
</dbReference>
<dbReference type="EMBL" id="JACAZH010000027">
    <property type="protein sequence ID" value="KAF7341614.1"/>
    <property type="molecule type" value="Genomic_DNA"/>
</dbReference>
<evidence type="ECO:0000313" key="5">
    <source>
        <dbReference type="Proteomes" id="UP000623467"/>
    </source>
</evidence>
<dbReference type="CDD" id="cd21177">
    <property type="entry name" value="LPMO_AA10"/>
    <property type="match status" value="1"/>
</dbReference>
<dbReference type="SUPFAM" id="SSF81296">
    <property type="entry name" value="E set domains"/>
    <property type="match status" value="1"/>
</dbReference>
<evidence type="ECO:0000313" key="4">
    <source>
        <dbReference type="EMBL" id="KAF7341614.1"/>
    </source>
</evidence>
<dbReference type="InterPro" id="IPR014756">
    <property type="entry name" value="Ig_E-set"/>
</dbReference>
<evidence type="ECO:0000259" key="3">
    <source>
        <dbReference type="Pfam" id="PF03067"/>
    </source>
</evidence>
<evidence type="ECO:0000256" key="1">
    <source>
        <dbReference type="ARBA" id="ARBA00022729"/>
    </source>
</evidence>